<feature type="compositionally biased region" description="Low complexity" evidence="1">
    <location>
        <begin position="147"/>
        <end position="161"/>
    </location>
</feature>
<evidence type="ECO:0000256" key="1">
    <source>
        <dbReference type="SAM" id="MobiDB-lite"/>
    </source>
</evidence>
<feature type="compositionally biased region" description="Basic residues" evidence="1">
    <location>
        <begin position="85"/>
        <end position="95"/>
    </location>
</feature>
<evidence type="ECO:0000313" key="2">
    <source>
        <dbReference type="EMBL" id="TKW33153.1"/>
    </source>
</evidence>
<proteinExistence type="predicted"/>
<feature type="compositionally biased region" description="Basic residues" evidence="1">
    <location>
        <begin position="18"/>
        <end position="29"/>
    </location>
</feature>
<sequence>MQGAHGRGEPKKMSRANWKSHKKGRKRRDRAAQAQRRCGEMSRASTSSSTGRARAPLILRRRGKRTVNPPAGGWPTHPLGEARTRARLPRSRARRGSAGGGPTKKLQRVVPTVPSSETAGMNAMPYRDARPLLGSPSTDDGQQTSSRQVQRRQPVPARPAALCRDRSPTVPCHRRGNPHVADSDRGKGTDVPSAASSIEGLRKLDRNPRRSGAIDGPAARVPGASVRPAAGRGVALNARGAARSPVPGPRRCRPSRQPSCARDVRDAACVLSPGPPRQRSDR</sequence>
<organism evidence="2 3">
    <name type="scientific">Setaria viridis</name>
    <name type="common">Green bristlegrass</name>
    <name type="synonym">Setaria italica subsp. viridis</name>
    <dbReference type="NCBI Taxonomy" id="4556"/>
    <lineage>
        <taxon>Eukaryota</taxon>
        <taxon>Viridiplantae</taxon>
        <taxon>Streptophyta</taxon>
        <taxon>Embryophyta</taxon>
        <taxon>Tracheophyta</taxon>
        <taxon>Spermatophyta</taxon>
        <taxon>Magnoliopsida</taxon>
        <taxon>Liliopsida</taxon>
        <taxon>Poales</taxon>
        <taxon>Poaceae</taxon>
        <taxon>PACMAD clade</taxon>
        <taxon>Panicoideae</taxon>
        <taxon>Panicodae</taxon>
        <taxon>Paniceae</taxon>
        <taxon>Cenchrinae</taxon>
        <taxon>Setaria</taxon>
    </lineage>
</organism>
<dbReference type="AlphaFoldDB" id="A0A4U6VWE3"/>
<evidence type="ECO:0000313" key="3">
    <source>
        <dbReference type="Proteomes" id="UP000298652"/>
    </source>
</evidence>
<feature type="compositionally biased region" description="Basic and acidic residues" evidence="1">
    <location>
        <begin position="1"/>
        <end position="12"/>
    </location>
</feature>
<dbReference type="Proteomes" id="UP000298652">
    <property type="component" value="Chromosome 2"/>
</dbReference>
<feature type="compositionally biased region" description="Low complexity" evidence="1">
    <location>
        <begin position="32"/>
        <end position="55"/>
    </location>
</feature>
<accession>A0A4U6VWE3</accession>
<feature type="compositionally biased region" description="Polar residues" evidence="1">
    <location>
        <begin position="135"/>
        <end position="146"/>
    </location>
</feature>
<keyword evidence="3" id="KW-1185">Reference proteome</keyword>
<feature type="region of interest" description="Disordered" evidence="1">
    <location>
        <begin position="1"/>
        <end position="282"/>
    </location>
</feature>
<protein>
    <submittedName>
        <fullName evidence="2">Uncharacterized protein</fullName>
    </submittedName>
</protein>
<dbReference type="EMBL" id="CM016553">
    <property type="protein sequence ID" value="TKW33153.1"/>
    <property type="molecule type" value="Genomic_DNA"/>
</dbReference>
<dbReference type="Gramene" id="TKW33153">
    <property type="protein sequence ID" value="TKW33153"/>
    <property type="gene ID" value="SEVIR_2G213800v2"/>
</dbReference>
<gene>
    <name evidence="2" type="ORF">SEVIR_2G213800v2</name>
</gene>
<reference evidence="2" key="1">
    <citation type="submission" date="2019-03" db="EMBL/GenBank/DDBJ databases">
        <title>WGS assembly of Setaria viridis.</title>
        <authorList>
            <person name="Huang P."/>
            <person name="Jenkins J."/>
            <person name="Grimwood J."/>
            <person name="Barry K."/>
            <person name="Healey A."/>
            <person name="Mamidi S."/>
            <person name="Sreedasyam A."/>
            <person name="Shu S."/>
            <person name="Feldman M."/>
            <person name="Wu J."/>
            <person name="Yu Y."/>
            <person name="Chen C."/>
            <person name="Johnson J."/>
            <person name="Rokhsar D."/>
            <person name="Baxter I."/>
            <person name="Schmutz J."/>
            <person name="Brutnell T."/>
            <person name="Kellogg E."/>
        </authorList>
    </citation>
    <scope>NUCLEOTIDE SEQUENCE [LARGE SCALE GENOMIC DNA]</scope>
</reference>
<name>A0A4U6VWE3_SETVI</name>